<comment type="caution">
    <text evidence="2">The sequence shown here is derived from an EMBL/GenBank/DDBJ whole genome shotgun (WGS) entry which is preliminary data.</text>
</comment>
<evidence type="ECO:0000313" key="3">
    <source>
        <dbReference type="Proteomes" id="UP000488936"/>
    </source>
</evidence>
<dbReference type="RefSeq" id="WP_155036265.1">
    <property type="nucleotide sequence ID" value="NZ_JBHTIG010000019.1"/>
</dbReference>
<organism evidence="2 3">
    <name type="scientific">Myroides pelagicus</name>
    <dbReference type="NCBI Taxonomy" id="270914"/>
    <lineage>
        <taxon>Bacteria</taxon>
        <taxon>Pseudomonadati</taxon>
        <taxon>Bacteroidota</taxon>
        <taxon>Flavobacteriia</taxon>
        <taxon>Flavobacteriales</taxon>
        <taxon>Flavobacteriaceae</taxon>
        <taxon>Myroides</taxon>
    </lineage>
</organism>
<dbReference type="AlphaFoldDB" id="A0A7K1GNZ8"/>
<keyword evidence="1" id="KW-0472">Membrane</keyword>
<reference evidence="2 3" key="1">
    <citation type="journal article" date="2006" name="Int. J. Syst. Evol. Microbiol.">
        <title>Myroides pelagicus sp. nov., isolated from seawater in Thailand.</title>
        <authorList>
            <person name="Yoon J."/>
            <person name="Maneerat S."/>
            <person name="Kawai F."/>
            <person name="Yokota A."/>
        </authorList>
    </citation>
    <scope>NUCLEOTIDE SEQUENCE [LARGE SCALE GENOMIC DNA]</scope>
    <source>
        <strain evidence="2 3">SM1T</strain>
    </source>
</reference>
<feature type="transmembrane region" description="Helical" evidence="1">
    <location>
        <begin position="61"/>
        <end position="81"/>
    </location>
</feature>
<sequence>MDIHNIENKQSKGLVFTETAQDHIAKMGGWAMFMAILGFLGVAFSVIGAIGTIIIDPLSGVLNIGIAVINALASLGLYNYASKCKAFTENRSDTKAVIDAFSGLKRYFLFTLIATVASFIIALITGV</sequence>
<name>A0A7K1GNZ8_9FLAO</name>
<keyword evidence="3" id="KW-1185">Reference proteome</keyword>
<dbReference type="Proteomes" id="UP000488936">
    <property type="component" value="Unassembled WGS sequence"/>
</dbReference>
<protein>
    <submittedName>
        <fullName evidence="2">Uncharacterized protein</fullName>
    </submittedName>
</protein>
<keyword evidence="1" id="KW-0812">Transmembrane</keyword>
<dbReference type="EMBL" id="WMJY01000022">
    <property type="protein sequence ID" value="MTH30279.1"/>
    <property type="molecule type" value="Genomic_DNA"/>
</dbReference>
<feature type="transmembrane region" description="Helical" evidence="1">
    <location>
        <begin position="107"/>
        <end position="126"/>
    </location>
</feature>
<keyword evidence="1" id="KW-1133">Transmembrane helix</keyword>
<dbReference type="OrthoDB" id="1121797at2"/>
<evidence type="ECO:0000313" key="2">
    <source>
        <dbReference type="EMBL" id="MTH30279.1"/>
    </source>
</evidence>
<accession>A0A7K1GNZ8</accession>
<proteinExistence type="predicted"/>
<feature type="transmembrane region" description="Helical" evidence="1">
    <location>
        <begin position="30"/>
        <end position="55"/>
    </location>
</feature>
<evidence type="ECO:0000256" key="1">
    <source>
        <dbReference type="SAM" id="Phobius"/>
    </source>
</evidence>
<gene>
    <name evidence="2" type="ORF">GJV77_10260</name>
</gene>